<accession>A0A069PJN8</accession>
<proteinExistence type="predicted"/>
<dbReference type="RefSeq" id="WP_063741079.1">
    <property type="nucleotide sequence ID" value="NZ_CADFFX010000025.1"/>
</dbReference>
<evidence type="ECO:0000256" key="2">
    <source>
        <dbReference type="SAM" id="SignalP"/>
    </source>
</evidence>
<feature type="signal peptide" evidence="2">
    <location>
        <begin position="1"/>
        <end position="21"/>
    </location>
</feature>
<dbReference type="PROSITE" id="PS51257">
    <property type="entry name" value="PROKAR_LIPOPROTEIN"/>
    <property type="match status" value="1"/>
</dbReference>
<protein>
    <submittedName>
        <fullName evidence="3">Uncharacterized protein</fullName>
    </submittedName>
</protein>
<feature type="chain" id="PRO_5001664353" evidence="2">
    <location>
        <begin position="22"/>
        <end position="362"/>
    </location>
</feature>
<keyword evidence="4" id="KW-1185">Reference proteome</keyword>
<organism evidence="3 4">
    <name type="scientific">Caballeronia glathei</name>
    <dbReference type="NCBI Taxonomy" id="60547"/>
    <lineage>
        <taxon>Bacteria</taxon>
        <taxon>Pseudomonadati</taxon>
        <taxon>Pseudomonadota</taxon>
        <taxon>Betaproteobacteria</taxon>
        <taxon>Burkholderiales</taxon>
        <taxon>Burkholderiaceae</taxon>
        <taxon>Caballeronia</taxon>
    </lineage>
</organism>
<dbReference type="AlphaFoldDB" id="A0A069PJN8"/>
<dbReference type="EMBL" id="JFHC01000035">
    <property type="protein sequence ID" value="KDR40800.1"/>
    <property type="molecule type" value="Genomic_DNA"/>
</dbReference>
<reference evidence="3 4" key="1">
    <citation type="submission" date="2014-03" db="EMBL/GenBank/DDBJ databases">
        <title>Draft Genome Sequences of Four Burkholderia Strains.</title>
        <authorList>
            <person name="Liu X.Y."/>
            <person name="Li C.X."/>
            <person name="Xu J.H."/>
        </authorList>
    </citation>
    <scope>NUCLEOTIDE SEQUENCE [LARGE SCALE GENOMIC DNA]</scope>
    <source>
        <strain evidence="3 4">DSM 50014</strain>
    </source>
</reference>
<evidence type="ECO:0000313" key="3">
    <source>
        <dbReference type="EMBL" id="KDR40800.1"/>
    </source>
</evidence>
<evidence type="ECO:0000313" key="4">
    <source>
        <dbReference type="Proteomes" id="UP000027466"/>
    </source>
</evidence>
<keyword evidence="2" id="KW-0732">Signal</keyword>
<comment type="caution">
    <text evidence="3">The sequence shown here is derived from an EMBL/GenBank/DDBJ whole genome shotgun (WGS) entry which is preliminary data.</text>
</comment>
<gene>
    <name evidence="3" type="ORF">BG61_22690</name>
</gene>
<dbReference type="Gene3D" id="3.40.33.10">
    <property type="entry name" value="CAP"/>
    <property type="match status" value="1"/>
</dbReference>
<dbReference type="Proteomes" id="UP000027466">
    <property type="component" value="Unassembled WGS sequence"/>
</dbReference>
<evidence type="ECO:0000256" key="1">
    <source>
        <dbReference type="SAM" id="MobiDB-lite"/>
    </source>
</evidence>
<name>A0A069PJN8_9BURK</name>
<dbReference type="InterPro" id="IPR035940">
    <property type="entry name" value="CAP_sf"/>
</dbReference>
<feature type="region of interest" description="Disordered" evidence="1">
    <location>
        <begin position="30"/>
        <end position="49"/>
    </location>
</feature>
<sequence length="362" mass="36323">MKTSSTFRFTALAVAASFVVAACGGGGGGDSGSSAPAAPPAAPASSGIPPQTSVPAATYAAGSYQAAAFSMINDYRAAMGVGKLRQDPILDTSGQAHALYLFSNLKSGAITTLDHNEIAGNANYYADSPLLRAQKAGAPATEWIAEETAAGNVATTPNSAAADCVGKLLASVYHLAAITANQETIGLGFMPGDTSYPLYTCTFEYGTSTGVVGAPGPNSLSYAGGQQIPLGSVLHSPFANEVGVALLMSPENINPAPDLPAPGRPILVQVNSQNANTLTVNSYTLTDGSGSVVPTRILVPASAHAGSAATTVADANGQLPNGTAFLLPLTALKASTTYTVTFSGARDGSAVSATWQFTTAAQ</sequence>